<name>A0A841FYN9_9ACTN</name>
<dbReference type="InterPro" id="IPR019734">
    <property type="entry name" value="TPR_rpt"/>
</dbReference>
<gene>
    <name evidence="4" type="ORF">HNR73_006724</name>
</gene>
<comment type="caution">
    <text evidence="4">The sequence shown here is derived from an EMBL/GenBank/DDBJ whole genome shotgun (WGS) entry which is preliminary data.</text>
</comment>
<dbReference type="SUPFAM" id="SSF48452">
    <property type="entry name" value="TPR-like"/>
    <property type="match status" value="1"/>
</dbReference>
<dbReference type="InterPro" id="IPR051677">
    <property type="entry name" value="AfsR-DnrI-RedD_regulator"/>
</dbReference>
<dbReference type="EMBL" id="JACHGT010000018">
    <property type="protein sequence ID" value="MBB6038838.1"/>
    <property type="molecule type" value="Genomic_DNA"/>
</dbReference>
<protein>
    <submittedName>
        <fullName evidence="4">DNA-binding SARP family transcriptional activator</fullName>
    </submittedName>
</protein>
<evidence type="ECO:0000313" key="4">
    <source>
        <dbReference type="EMBL" id="MBB6038838.1"/>
    </source>
</evidence>
<evidence type="ECO:0000259" key="3">
    <source>
        <dbReference type="SMART" id="SM01043"/>
    </source>
</evidence>
<dbReference type="AlphaFoldDB" id="A0A841FYN9"/>
<comment type="similarity">
    <text evidence="1">Belongs to the AfsR/DnrI/RedD regulatory family.</text>
</comment>
<dbReference type="Proteomes" id="UP000548476">
    <property type="component" value="Unassembled WGS sequence"/>
</dbReference>
<sequence>MDATALPDRRCVVVVAAAGYGKTSTVAAAAGADAAWHHATLDPALLDGPAPLVVFDDADLDDTGAVRALLEAAGRLPPGRTAVLVARLPPGFSLARWRGRGTLAELGPAELALSADAVAEALAARGLPADTATAAELHDLTAGWPALVQLSADVLATAPPGALTERLLAADGPVVEYVLGEVMPGLPDAARRLLRDAAHLDGLPIGLAEELGHRTPGATMTLLTRIGLATTGEDRQCRPVPLVAGALTRHRPIRADRARRLWSAAARWNRDRGRHLAAAVAAERAGDHAACAAILAEHGPELITGGGVRTYIDLVESTGVDDPAVLLSHGEALSVVGRHADGVTVLRALAAGRTTLPAGLAWRLGAAHYHQGEFRASLAALDAAEPGGHPNDRAHCLAWSATVHWKLGDTERCGELAARARELAAPGGSSRALVTAHIALALHAVLTGDRPENLAAYETGLQHAAAIGDLVQAARIRANRSGMYLEEARLSDALDEAQEAVGLCTRAGHETLLPVALCNRAETFARLGRLDEALDSYQGALACYQKMGSRKASYPLHGIGMVHRWQRRDNQARAAYEEAIRTSEVEADVQGLVPALAGLARVLVHTDPDAAQAAALRAVSLAGGRIGIEAAIALGHVTLTGGDRDGAVKAAQEAAATARRHRDWVGLAEALELEAAAVPDPSAARVALREAASIWRRAGALPAAEKADARLGALPGATADERAAAGLARIRIASTGHPGHEWPAHTDAPAAAIQTLGGFAVVVGGEIVPPAAWQSRKARDLLRILVARRGRPVPREELAELLWPGEDAGKVAHRLSVALSILRKVLDGGRGRHTAAEVIRADAARVALDRTRTDLVEVDVYTFLDGAGYALRAQAVPALSTVERSYTGDFLEDEPYEDWSVSLREEARAVYLRVLRALSDLAERDAVGYLHRLLDKDPYDMRAHRDLVARLTRAGALGEARRAEERHAAALRALGR</sequence>
<keyword evidence="5" id="KW-1185">Reference proteome</keyword>
<dbReference type="InterPro" id="IPR005158">
    <property type="entry name" value="BTAD"/>
</dbReference>
<proteinExistence type="inferred from homology"/>
<organism evidence="4 5">
    <name type="scientific">Phytomonospora endophytica</name>
    <dbReference type="NCBI Taxonomy" id="714109"/>
    <lineage>
        <taxon>Bacteria</taxon>
        <taxon>Bacillati</taxon>
        <taxon>Actinomycetota</taxon>
        <taxon>Actinomycetes</taxon>
        <taxon>Micromonosporales</taxon>
        <taxon>Micromonosporaceae</taxon>
        <taxon>Phytomonospora</taxon>
    </lineage>
</organism>
<evidence type="ECO:0000313" key="5">
    <source>
        <dbReference type="Proteomes" id="UP000548476"/>
    </source>
</evidence>
<dbReference type="PANTHER" id="PTHR35807:SF2">
    <property type="entry name" value="TRANSCRIPTIONAL ACTIVATOR DOMAIN"/>
    <property type="match status" value="1"/>
</dbReference>
<accession>A0A841FYN9</accession>
<dbReference type="PANTHER" id="PTHR35807">
    <property type="entry name" value="TRANSCRIPTIONAL REGULATOR REDD-RELATED"/>
    <property type="match status" value="1"/>
</dbReference>
<dbReference type="SUPFAM" id="SSF46894">
    <property type="entry name" value="C-terminal effector domain of the bipartite response regulators"/>
    <property type="match status" value="1"/>
</dbReference>
<dbReference type="GO" id="GO:0003677">
    <property type="term" value="F:DNA binding"/>
    <property type="evidence" value="ECO:0007669"/>
    <property type="project" value="UniProtKB-KW"/>
</dbReference>
<dbReference type="SMART" id="SM00028">
    <property type="entry name" value="TPR"/>
    <property type="match status" value="3"/>
</dbReference>
<dbReference type="Gene3D" id="1.25.40.10">
    <property type="entry name" value="Tetratricopeptide repeat domain"/>
    <property type="match status" value="3"/>
</dbReference>
<feature type="domain" description="Bacterial transcriptional activator" evidence="3">
    <location>
        <begin position="858"/>
        <end position="971"/>
    </location>
</feature>
<evidence type="ECO:0000256" key="2">
    <source>
        <dbReference type="ARBA" id="ARBA00023125"/>
    </source>
</evidence>
<dbReference type="InterPro" id="IPR016032">
    <property type="entry name" value="Sig_transdc_resp-reg_C-effctor"/>
</dbReference>
<dbReference type="InterPro" id="IPR036388">
    <property type="entry name" value="WH-like_DNA-bd_sf"/>
</dbReference>
<dbReference type="Pfam" id="PF00486">
    <property type="entry name" value="Trans_reg_C"/>
    <property type="match status" value="1"/>
</dbReference>
<dbReference type="GO" id="GO:0006355">
    <property type="term" value="P:regulation of DNA-templated transcription"/>
    <property type="evidence" value="ECO:0007669"/>
    <property type="project" value="InterPro"/>
</dbReference>
<dbReference type="SMART" id="SM01043">
    <property type="entry name" value="BTAD"/>
    <property type="match status" value="1"/>
</dbReference>
<dbReference type="InterPro" id="IPR011990">
    <property type="entry name" value="TPR-like_helical_dom_sf"/>
</dbReference>
<reference evidence="4 5" key="1">
    <citation type="submission" date="2020-08" db="EMBL/GenBank/DDBJ databases">
        <title>Genomic Encyclopedia of Type Strains, Phase IV (KMG-IV): sequencing the most valuable type-strain genomes for metagenomic binning, comparative biology and taxonomic classification.</title>
        <authorList>
            <person name="Goeker M."/>
        </authorList>
    </citation>
    <scope>NUCLEOTIDE SEQUENCE [LARGE SCALE GENOMIC DNA]</scope>
    <source>
        <strain evidence="4 5">YIM 65646</strain>
    </source>
</reference>
<dbReference type="InterPro" id="IPR001867">
    <property type="entry name" value="OmpR/PhoB-type_DNA-bd"/>
</dbReference>
<keyword evidence="2 4" id="KW-0238">DNA-binding</keyword>
<dbReference type="Gene3D" id="1.10.10.10">
    <property type="entry name" value="Winged helix-like DNA-binding domain superfamily/Winged helix DNA-binding domain"/>
    <property type="match status" value="1"/>
</dbReference>
<evidence type="ECO:0000256" key="1">
    <source>
        <dbReference type="ARBA" id="ARBA00005820"/>
    </source>
</evidence>